<dbReference type="OrthoDB" id="506370at2"/>
<dbReference type="Gene3D" id="3.10.180.50">
    <property type="match status" value="1"/>
</dbReference>
<evidence type="ECO:0000256" key="5">
    <source>
        <dbReference type="ARBA" id="ARBA00035013"/>
    </source>
</evidence>
<dbReference type="RefSeq" id="WP_084088849.1">
    <property type="nucleotide sequence ID" value="NZ_FWXD01000002.1"/>
</dbReference>
<comment type="cofactor">
    <cofactor evidence="1">
        <name>Fe(2+)</name>
        <dbReference type="ChEBI" id="CHEBI:29033"/>
    </cofactor>
</comment>
<evidence type="ECO:0000256" key="7">
    <source>
        <dbReference type="ARBA" id="ARBA00035045"/>
    </source>
</evidence>
<dbReference type="AlphaFoldDB" id="A0A1W1X102"/>
<evidence type="ECO:0000256" key="3">
    <source>
        <dbReference type="ARBA" id="ARBA00023002"/>
    </source>
</evidence>
<dbReference type="SMART" id="SM01150">
    <property type="entry name" value="DUF1338"/>
    <property type="match status" value="1"/>
</dbReference>
<dbReference type="EMBL" id="FWXD01000002">
    <property type="protein sequence ID" value="SMC17646.1"/>
    <property type="molecule type" value="Genomic_DNA"/>
</dbReference>
<comment type="similarity">
    <text evidence="5">Belongs to the 2-oxoadipate dioxygenase/decarboxylase family.</text>
</comment>
<proteinExistence type="inferred from homology"/>
<keyword evidence="2" id="KW-0223">Dioxygenase</keyword>
<dbReference type="STRING" id="1121001.SAMN02745857_00372"/>
<gene>
    <name evidence="8" type="ORF">SAMN02745857_00372</name>
</gene>
<reference evidence="8 9" key="1">
    <citation type="submission" date="2017-04" db="EMBL/GenBank/DDBJ databases">
        <authorList>
            <person name="Afonso C.L."/>
            <person name="Miller P.J."/>
            <person name="Scott M.A."/>
            <person name="Spackman E."/>
            <person name="Goraichik I."/>
            <person name="Dimitrov K.M."/>
            <person name="Suarez D.L."/>
            <person name="Swayne D.E."/>
        </authorList>
    </citation>
    <scope>NUCLEOTIDE SEQUENCE [LARGE SCALE GENOMIC DNA]</scope>
    <source>
        <strain evidence="8 9">DSM 23236</strain>
    </source>
</reference>
<dbReference type="Proteomes" id="UP000192761">
    <property type="component" value="Unassembled WGS sequence"/>
</dbReference>
<sequence length="267" mass="29343">MDARRFFDMLWQDYTRLAPQAESIRARFGGAAVINDHVAFRTFADSPIGIAQLEPVLFALGYRRHAPYDFPDKHLHAWGYVHDDADLPLVFLSELQVQLLPMISRSIVQRAIAAIPADIEATPRLFCAGRLWPAVSAAEYQQVADDSEYAGWLLAHGLHANHFTIAVHRLQPPQSLVDVVAQVEAAGHAINTAGGRIKGTPAELLEQASTLADRIPVAFADGTLVVPSCYYEFALRHQDANGQLYQGFVAASASRIFESTDRPGLLS</sequence>
<dbReference type="Pfam" id="PF07063">
    <property type="entry name" value="HGLS"/>
    <property type="match status" value="1"/>
</dbReference>
<evidence type="ECO:0000256" key="1">
    <source>
        <dbReference type="ARBA" id="ARBA00001954"/>
    </source>
</evidence>
<evidence type="ECO:0000256" key="2">
    <source>
        <dbReference type="ARBA" id="ARBA00022964"/>
    </source>
</evidence>
<dbReference type="CDD" id="cd16350">
    <property type="entry name" value="VOC_like"/>
    <property type="match status" value="1"/>
</dbReference>
<protein>
    <recommendedName>
        <fullName evidence="6">2-oxoadipate dioxygenase/decarboxylase</fullName>
        <ecNumber evidence="6">1.13.11.93</ecNumber>
    </recommendedName>
    <alternativeName>
        <fullName evidence="7">2-hydroxyglutarate synthase</fullName>
    </alternativeName>
</protein>
<name>A0A1W1X102_9NEIS</name>
<evidence type="ECO:0000256" key="6">
    <source>
        <dbReference type="ARBA" id="ARBA00035023"/>
    </source>
</evidence>
<evidence type="ECO:0000313" key="9">
    <source>
        <dbReference type="Proteomes" id="UP000192761"/>
    </source>
</evidence>
<dbReference type="PANTHER" id="PTHR31136">
    <property type="entry name" value="DUF1338 DOMAIN-CONTAINING PROTEIN"/>
    <property type="match status" value="1"/>
</dbReference>
<evidence type="ECO:0000313" key="8">
    <source>
        <dbReference type="EMBL" id="SMC17646.1"/>
    </source>
</evidence>
<dbReference type="InterPro" id="IPR009770">
    <property type="entry name" value="HGLS"/>
</dbReference>
<keyword evidence="9" id="KW-1185">Reference proteome</keyword>
<keyword evidence="3" id="KW-0560">Oxidoreductase</keyword>
<dbReference type="EC" id="1.13.11.93" evidence="6"/>
<accession>A0A1W1X102</accession>
<evidence type="ECO:0000256" key="4">
    <source>
        <dbReference type="ARBA" id="ARBA00023004"/>
    </source>
</evidence>
<dbReference type="GO" id="GO:0051213">
    <property type="term" value="F:dioxygenase activity"/>
    <property type="evidence" value="ECO:0007669"/>
    <property type="project" value="UniProtKB-KW"/>
</dbReference>
<keyword evidence="4" id="KW-0408">Iron</keyword>
<organism evidence="8 9">
    <name type="scientific">Andreprevotia lacus DSM 23236</name>
    <dbReference type="NCBI Taxonomy" id="1121001"/>
    <lineage>
        <taxon>Bacteria</taxon>
        <taxon>Pseudomonadati</taxon>
        <taxon>Pseudomonadota</taxon>
        <taxon>Betaproteobacteria</taxon>
        <taxon>Neisseriales</taxon>
        <taxon>Chitinibacteraceae</taxon>
        <taxon>Andreprevotia</taxon>
    </lineage>
</organism>
<dbReference type="PANTHER" id="PTHR31136:SF5">
    <property type="entry name" value="2-OXOADIPATE DIOXYGENASE_DECARBOXYLASE, CHLOROPLASTIC"/>
    <property type="match status" value="1"/>
</dbReference>